<feature type="non-terminal residue" evidence="1">
    <location>
        <position position="1"/>
    </location>
</feature>
<dbReference type="EMBL" id="CAJOBQ010017433">
    <property type="protein sequence ID" value="CAF4729752.1"/>
    <property type="molecule type" value="Genomic_DNA"/>
</dbReference>
<dbReference type="Proteomes" id="UP000663862">
    <property type="component" value="Unassembled WGS sequence"/>
</dbReference>
<dbReference type="Gene3D" id="1.10.10.1070">
    <property type="entry name" value="Zinc finger, BED domain-containing"/>
    <property type="match status" value="1"/>
</dbReference>
<gene>
    <name evidence="1" type="ORF">TSG867_LOCUS34314</name>
</gene>
<name>A0A821JZ44_9BILA</name>
<protein>
    <submittedName>
        <fullName evidence="1">Uncharacterized protein</fullName>
    </submittedName>
</protein>
<proteinExistence type="predicted"/>
<accession>A0A821JZ44</accession>
<dbReference type="SUPFAM" id="SSF140996">
    <property type="entry name" value="Hermes dimerisation domain"/>
    <property type="match status" value="1"/>
</dbReference>
<organism evidence="1 2">
    <name type="scientific">Rotaria socialis</name>
    <dbReference type="NCBI Taxonomy" id="392032"/>
    <lineage>
        <taxon>Eukaryota</taxon>
        <taxon>Metazoa</taxon>
        <taxon>Spiralia</taxon>
        <taxon>Gnathifera</taxon>
        <taxon>Rotifera</taxon>
        <taxon>Eurotatoria</taxon>
        <taxon>Bdelloidea</taxon>
        <taxon>Philodinida</taxon>
        <taxon>Philodinidae</taxon>
        <taxon>Rotaria</taxon>
    </lineage>
</organism>
<comment type="caution">
    <text evidence="1">The sequence shown here is derived from an EMBL/GenBank/DDBJ whole genome shotgun (WGS) entry which is preliminary data.</text>
</comment>
<sequence length="69" mass="7840">KEGLSTSDKGIQMKLGTLMKCYKQVQLPQKAINLIKNLTSKWLCQDMRAFSIVKDTGLRNLLPEFIILS</sequence>
<dbReference type="AlphaFoldDB" id="A0A821JZ44"/>
<evidence type="ECO:0000313" key="2">
    <source>
        <dbReference type="Proteomes" id="UP000663862"/>
    </source>
</evidence>
<reference evidence="1" key="1">
    <citation type="submission" date="2021-02" db="EMBL/GenBank/DDBJ databases">
        <authorList>
            <person name="Nowell W R."/>
        </authorList>
    </citation>
    <scope>NUCLEOTIDE SEQUENCE</scope>
</reference>
<evidence type="ECO:0000313" key="1">
    <source>
        <dbReference type="EMBL" id="CAF4729752.1"/>
    </source>
</evidence>